<keyword evidence="6 7" id="KW-0472">Membrane</keyword>
<comment type="subcellular location">
    <subcellularLocation>
        <location evidence="1 7">Cell membrane</location>
        <topology evidence="1 7">Multi-pass membrane protein</topology>
    </subcellularLocation>
</comment>
<dbReference type="PROSITE" id="PS50928">
    <property type="entry name" value="ABC_TM1"/>
    <property type="match status" value="1"/>
</dbReference>
<evidence type="ECO:0000256" key="3">
    <source>
        <dbReference type="ARBA" id="ARBA00022475"/>
    </source>
</evidence>
<feature type="domain" description="ABC transmembrane type-1" evidence="8">
    <location>
        <begin position="59"/>
        <end position="252"/>
    </location>
</feature>
<organism evidence="9 10">
    <name type="scientific">Harryflintia acetispora</name>
    <dbReference type="NCBI Taxonomy" id="1849041"/>
    <lineage>
        <taxon>Bacteria</taxon>
        <taxon>Bacillati</taxon>
        <taxon>Bacillota</taxon>
        <taxon>Clostridia</taxon>
        <taxon>Eubacteriales</taxon>
        <taxon>Oscillospiraceae</taxon>
        <taxon>Harryflintia</taxon>
    </lineage>
</organism>
<evidence type="ECO:0000313" key="9">
    <source>
        <dbReference type="EMBL" id="TCL44552.1"/>
    </source>
</evidence>
<sequence length="264" mass="29176">MKAGNWMGRHRSLARAFWIGALLLCWELSVKLLHVSPLLFPPIEEVLRVMGESFLRGDLFYQTFFSLGVILWGLLIGVVLAFLLALLSVRSQVMESLTDALTAIAHPLPGIAILPLIIMWFGTGTGAIVAIIVHSALWPVLLNLTAGFRAVPKIYLDVGHNLSLRPLAITWEIRVRASFSYLLSGLKIGWARAWRALISAEMVFGAIGSKGGLGWYIFKQRTFMNTAGLFAGIILVIAIGMAVEELVFNRLERCTIQKWGMSAQ</sequence>
<dbReference type="AlphaFoldDB" id="A0A9X8UKP8"/>
<dbReference type="EMBL" id="SLUK01000002">
    <property type="protein sequence ID" value="TCL44552.1"/>
    <property type="molecule type" value="Genomic_DNA"/>
</dbReference>
<dbReference type="GO" id="GO:0005886">
    <property type="term" value="C:plasma membrane"/>
    <property type="evidence" value="ECO:0007669"/>
    <property type="project" value="UniProtKB-SubCell"/>
</dbReference>
<dbReference type="InterPro" id="IPR000515">
    <property type="entry name" value="MetI-like"/>
</dbReference>
<dbReference type="InterPro" id="IPR035906">
    <property type="entry name" value="MetI-like_sf"/>
</dbReference>
<keyword evidence="3" id="KW-1003">Cell membrane</keyword>
<feature type="transmembrane region" description="Helical" evidence="7">
    <location>
        <begin position="196"/>
        <end position="217"/>
    </location>
</feature>
<evidence type="ECO:0000313" key="10">
    <source>
        <dbReference type="Proteomes" id="UP000294682"/>
    </source>
</evidence>
<dbReference type="PANTHER" id="PTHR30151:SF16">
    <property type="entry name" value="ABC TRANSPORTER PERMEASE PROTEIN"/>
    <property type="match status" value="1"/>
</dbReference>
<evidence type="ECO:0000256" key="7">
    <source>
        <dbReference type="RuleBase" id="RU363032"/>
    </source>
</evidence>
<comment type="caution">
    <text evidence="9">The sequence shown here is derived from an EMBL/GenBank/DDBJ whole genome shotgun (WGS) entry which is preliminary data.</text>
</comment>
<feature type="transmembrane region" description="Helical" evidence="7">
    <location>
        <begin position="223"/>
        <end position="243"/>
    </location>
</feature>
<dbReference type="Gene3D" id="1.10.3720.10">
    <property type="entry name" value="MetI-like"/>
    <property type="match status" value="1"/>
</dbReference>
<feature type="transmembrane region" description="Helical" evidence="7">
    <location>
        <begin position="127"/>
        <end position="146"/>
    </location>
</feature>
<evidence type="ECO:0000256" key="1">
    <source>
        <dbReference type="ARBA" id="ARBA00004651"/>
    </source>
</evidence>
<keyword evidence="4 7" id="KW-0812">Transmembrane</keyword>
<evidence type="ECO:0000256" key="6">
    <source>
        <dbReference type="ARBA" id="ARBA00023136"/>
    </source>
</evidence>
<evidence type="ECO:0000259" key="8">
    <source>
        <dbReference type="PROSITE" id="PS50928"/>
    </source>
</evidence>
<dbReference type="SUPFAM" id="SSF161098">
    <property type="entry name" value="MetI-like"/>
    <property type="match status" value="1"/>
</dbReference>
<gene>
    <name evidence="9" type="ORF">EDD78_102175</name>
</gene>
<dbReference type="PANTHER" id="PTHR30151">
    <property type="entry name" value="ALKANE SULFONATE ABC TRANSPORTER-RELATED, MEMBRANE SUBUNIT"/>
    <property type="match status" value="1"/>
</dbReference>
<dbReference type="Pfam" id="PF00528">
    <property type="entry name" value="BPD_transp_1"/>
    <property type="match status" value="1"/>
</dbReference>
<evidence type="ECO:0000256" key="2">
    <source>
        <dbReference type="ARBA" id="ARBA00022448"/>
    </source>
</evidence>
<evidence type="ECO:0000256" key="4">
    <source>
        <dbReference type="ARBA" id="ARBA00022692"/>
    </source>
</evidence>
<keyword evidence="10" id="KW-1185">Reference proteome</keyword>
<dbReference type="Proteomes" id="UP000294682">
    <property type="component" value="Unassembled WGS sequence"/>
</dbReference>
<evidence type="ECO:0000256" key="5">
    <source>
        <dbReference type="ARBA" id="ARBA00022989"/>
    </source>
</evidence>
<dbReference type="GO" id="GO:0055085">
    <property type="term" value="P:transmembrane transport"/>
    <property type="evidence" value="ECO:0007669"/>
    <property type="project" value="InterPro"/>
</dbReference>
<protein>
    <submittedName>
        <fullName evidence="9">NitT/TauT family transport system permease protein</fullName>
    </submittedName>
</protein>
<name>A0A9X8UKP8_9FIRM</name>
<keyword evidence="2 7" id="KW-0813">Transport</keyword>
<comment type="similarity">
    <text evidence="7">Belongs to the binding-protein-dependent transport system permease family.</text>
</comment>
<reference evidence="9 10" key="1">
    <citation type="submission" date="2019-03" db="EMBL/GenBank/DDBJ databases">
        <title>Genomic Encyclopedia of Type Strains, Phase IV (KMG-IV): sequencing the most valuable type-strain genomes for metagenomic binning, comparative biology and taxonomic classification.</title>
        <authorList>
            <person name="Goeker M."/>
        </authorList>
    </citation>
    <scope>NUCLEOTIDE SEQUENCE [LARGE SCALE GENOMIC DNA]</scope>
    <source>
        <strain evidence="9 10">DSM 100433</strain>
    </source>
</reference>
<dbReference type="RefSeq" id="WP_132083971.1">
    <property type="nucleotide sequence ID" value="NZ_SLUK01000002.1"/>
</dbReference>
<accession>A0A9X8UKP8</accession>
<proteinExistence type="inferred from homology"/>
<keyword evidence="5 7" id="KW-1133">Transmembrane helix</keyword>
<feature type="transmembrane region" description="Helical" evidence="7">
    <location>
        <begin position="100"/>
        <end position="121"/>
    </location>
</feature>
<feature type="transmembrane region" description="Helical" evidence="7">
    <location>
        <begin position="59"/>
        <end position="88"/>
    </location>
</feature>